<evidence type="ECO:0000256" key="9">
    <source>
        <dbReference type="SAM" id="MobiDB-lite"/>
    </source>
</evidence>
<evidence type="ECO:0000256" key="4">
    <source>
        <dbReference type="ARBA" id="ARBA00022481"/>
    </source>
</evidence>
<keyword evidence="6 10" id="KW-0812">Transmembrane</keyword>
<keyword evidence="8 10" id="KW-0472">Membrane</keyword>
<evidence type="ECO:0000256" key="5">
    <source>
        <dbReference type="ARBA" id="ARBA00022519"/>
    </source>
</evidence>
<feature type="region of interest" description="Disordered" evidence="9">
    <location>
        <begin position="147"/>
        <end position="181"/>
    </location>
</feature>
<comment type="subcellular location">
    <subcellularLocation>
        <location evidence="1">Cell inner membrane</location>
        <topology evidence="1">Single-pass membrane protein</topology>
    </subcellularLocation>
</comment>
<keyword evidence="12" id="KW-1185">Reference proteome</keyword>
<dbReference type="RefSeq" id="WP_015723379.1">
    <property type="nucleotide sequence ID" value="NC_014972.1"/>
</dbReference>
<evidence type="ECO:0000256" key="6">
    <source>
        <dbReference type="ARBA" id="ARBA00022692"/>
    </source>
</evidence>
<evidence type="ECO:0000256" key="10">
    <source>
        <dbReference type="SAM" id="Phobius"/>
    </source>
</evidence>
<accession>A0A7U3YK26</accession>
<dbReference type="KEGG" id="dpr:Despr_0658"/>
<dbReference type="InterPro" id="IPR012902">
    <property type="entry name" value="N_methyl_site"/>
</dbReference>
<dbReference type="EMBL" id="CP002364">
    <property type="protein sequence ID" value="ADW16834.1"/>
    <property type="molecule type" value="Genomic_DNA"/>
</dbReference>
<name>A0A7U3YK26_DESPD</name>
<protein>
    <recommendedName>
        <fullName evidence="13">Type II secretion system protein GspI</fullName>
    </recommendedName>
</protein>
<evidence type="ECO:0000256" key="1">
    <source>
        <dbReference type="ARBA" id="ARBA00004377"/>
    </source>
</evidence>
<organism evidence="11 12">
    <name type="scientific">Desulfobulbus propionicus (strain ATCC 33891 / DSM 2032 / VKM B-1956 / 1pr3)</name>
    <dbReference type="NCBI Taxonomy" id="577650"/>
    <lineage>
        <taxon>Bacteria</taxon>
        <taxon>Pseudomonadati</taxon>
        <taxon>Thermodesulfobacteriota</taxon>
        <taxon>Desulfobulbia</taxon>
        <taxon>Desulfobulbales</taxon>
        <taxon>Desulfobulbaceae</taxon>
        <taxon>Desulfobulbus</taxon>
    </lineage>
</organism>
<dbReference type="GO" id="GO:0015627">
    <property type="term" value="C:type II protein secretion system complex"/>
    <property type="evidence" value="ECO:0007669"/>
    <property type="project" value="InterPro"/>
</dbReference>
<evidence type="ECO:0000256" key="8">
    <source>
        <dbReference type="ARBA" id="ARBA00023136"/>
    </source>
</evidence>
<dbReference type="PANTHER" id="PTHR38779">
    <property type="entry name" value="TYPE II SECRETION SYSTEM PROTEIN I-RELATED"/>
    <property type="match status" value="1"/>
</dbReference>
<evidence type="ECO:0000313" key="12">
    <source>
        <dbReference type="Proteomes" id="UP000006365"/>
    </source>
</evidence>
<evidence type="ECO:0000256" key="7">
    <source>
        <dbReference type="ARBA" id="ARBA00022989"/>
    </source>
</evidence>
<sequence length="181" mass="19419">MWFRRPTPFPADRLPEGGKGRSGGFTLLEVMIAVAVIAIALVTLIGAQSQSVSLATGAKFDTLASLLAQWKMTDLMQQEYDQLAAGQGTFGEDYPQFFWKVTVSDLSESDTGIKGAGDLLKMLELTVGVEQDSRLVYTVRSMVMKQPEAGVQGDAGKKPEGERKAEGPPGAQKPPALETAQ</sequence>
<dbReference type="PANTHER" id="PTHR38779:SF2">
    <property type="entry name" value="TYPE II SECRETION SYSTEM PROTEIN I-RELATED"/>
    <property type="match status" value="1"/>
</dbReference>
<evidence type="ECO:0000313" key="11">
    <source>
        <dbReference type="EMBL" id="ADW16834.1"/>
    </source>
</evidence>
<dbReference type="Proteomes" id="UP000006365">
    <property type="component" value="Chromosome"/>
</dbReference>
<evidence type="ECO:0008006" key="13">
    <source>
        <dbReference type="Google" id="ProtNLM"/>
    </source>
</evidence>
<gene>
    <name evidence="11" type="ordered locus">Despr_0658</name>
</gene>
<evidence type="ECO:0000256" key="2">
    <source>
        <dbReference type="ARBA" id="ARBA00008358"/>
    </source>
</evidence>
<keyword evidence="7 10" id="KW-1133">Transmembrane helix</keyword>
<proteinExistence type="inferred from homology"/>
<dbReference type="GO" id="GO:0015628">
    <property type="term" value="P:protein secretion by the type II secretion system"/>
    <property type="evidence" value="ECO:0007669"/>
    <property type="project" value="InterPro"/>
</dbReference>
<dbReference type="AlphaFoldDB" id="A0A7U3YK26"/>
<feature type="transmembrane region" description="Helical" evidence="10">
    <location>
        <begin position="25"/>
        <end position="47"/>
    </location>
</feature>
<reference evidence="11 12" key="1">
    <citation type="journal article" date="2011" name="Stand. Genomic Sci.">
        <title>Complete genome sequence of Desulfobulbus propionicus type strain (1pr3).</title>
        <authorList>
            <person name="Pagani I."/>
            <person name="Lapidus A."/>
            <person name="Nolan M."/>
            <person name="Lucas S."/>
            <person name="Hammon N."/>
            <person name="Deshpande S."/>
            <person name="Cheng J.F."/>
            <person name="Chertkov O."/>
            <person name="Davenport K."/>
            <person name="Tapia R."/>
            <person name="Han C."/>
            <person name="Goodwin L."/>
            <person name="Pitluck S."/>
            <person name="Liolios K."/>
            <person name="Mavromatis K."/>
            <person name="Ivanova N."/>
            <person name="Mikhailova N."/>
            <person name="Pati A."/>
            <person name="Chen A."/>
            <person name="Palaniappan K."/>
            <person name="Land M."/>
            <person name="Hauser L."/>
            <person name="Chang Y.J."/>
            <person name="Jeffries C.D."/>
            <person name="Detter J.C."/>
            <person name="Brambilla E."/>
            <person name="Kannan K.P."/>
            <person name="Djao O.D."/>
            <person name="Rohde M."/>
            <person name="Pukall R."/>
            <person name="Spring S."/>
            <person name="Goker M."/>
            <person name="Sikorski J."/>
            <person name="Woyke T."/>
            <person name="Bristow J."/>
            <person name="Eisen J.A."/>
            <person name="Markowitz V."/>
            <person name="Hugenholtz P."/>
            <person name="Kyrpides N.C."/>
            <person name="Klenk H.P."/>
        </authorList>
    </citation>
    <scope>NUCLEOTIDE SEQUENCE [LARGE SCALE GENOMIC DNA]</scope>
    <source>
        <strain evidence="12">ATCC 33891 / DSM 2032 / 1pr3</strain>
    </source>
</reference>
<comment type="similarity">
    <text evidence="2">Belongs to the GSP I family.</text>
</comment>
<keyword evidence="4" id="KW-0488">Methylation</keyword>
<dbReference type="NCBIfam" id="TIGR02532">
    <property type="entry name" value="IV_pilin_GFxxxE"/>
    <property type="match status" value="1"/>
</dbReference>
<dbReference type="GO" id="GO:0005886">
    <property type="term" value="C:plasma membrane"/>
    <property type="evidence" value="ECO:0007669"/>
    <property type="project" value="UniProtKB-SubCell"/>
</dbReference>
<evidence type="ECO:0000256" key="3">
    <source>
        <dbReference type="ARBA" id="ARBA00022475"/>
    </source>
</evidence>
<feature type="compositionally biased region" description="Basic and acidic residues" evidence="9">
    <location>
        <begin position="155"/>
        <end position="166"/>
    </location>
</feature>
<dbReference type="Pfam" id="PF07963">
    <property type="entry name" value="N_methyl"/>
    <property type="match status" value="1"/>
</dbReference>
<keyword evidence="5" id="KW-0997">Cell inner membrane</keyword>
<dbReference type="PROSITE" id="PS00409">
    <property type="entry name" value="PROKAR_NTER_METHYL"/>
    <property type="match status" value="1"/>
</dbReference>
<keyword evidence="3" id="KW-1003">Cell membrane</keyword>
<dbReference type="InterPro" id="IPR010052">
    <property type="entry name" value="T2SS_protein-GspI"/>
</dbReference>